<dbReference type="Gene3D" id="2.40.128.600">
    <property type="match status" value="1"/>
</dbReference>
<dbReference type="SUPFAM" id="SSF56601">
    <property type="entry name" value="beta-lactamase/transpeptidase-like"/>
    <property type="match status" value="1"/>
</dbReference>
<dbReference type="InterPro" id="IPR001466">
    <property type="entry name" value="Beta-lactam-related"/>
</dbReference>
<gene>
    <name evidence="4" type="ORF">SAMN05216552_102735</name>
</gene>
<dbReference type="Pfam" id="PF00144">
    <property type="entry name" value="Beta-lactamase"/>
    <property type="match status" value="1"/>
</dbReference>
<dbReference type="InterPro" id="IPR021860">
    <property type="entry name" value="Peptidase_S12_Pab87-rel_C"/>
</dbReference>
<keyword evidence="1" id="KW-0732">Signal</keyword>
<dbReference type="Gene3D" id="3.40.710.10">
    <property type="entry name" value="DD-peptidase/beta-lactamase superfamily"/>
    <property type="match status" value="1"/>
</dbReference>
<dbReference type="InterPro" id="IPR012338">
    <property type="entry name" value="Beta-lactam/transpept-like"/>
</dbReference>
<organism evidence="4 5">
    <name type="scientific">Pseudoduganella namucuonensis</name>
    <dbReference type="NCBI Taxonomy" id="1035707"/>
    <lineage>
        <taxon>Bacteria</taxon>
        <taxon>Pseudomonadati</taxon>
        <taxon>Pseudomonadota</taxon>
        <taxon>Betaproteobacteria</taxon>
        <taxon>Burkholderiales</taxon>
        <taxon>Oxalobacteraceae</taxon>
        <taxon>Telluria group</taxon>
        <taxon>Pseudoduganella</taxon>
    </lineage>
</organism>
<dbReference type="PANTHER" id="PTHR46825">
    <property type="entry name" value="D-ALANYL-D-ALANINE-CARBOXYPEPTIDASE/ENDOPEPTIDASE AMPH"/>
    <property type="match status" value="1"/>
</dbReference>
<evidence type="ECO:0000313" key="4">
    <source>
        <dbReference type="EMBL" id="SFV07768.1"/>
    </source>
</evidence>
<dbReference type="PANTHER" id="PTHR46825:SF15">
    <property type="entry name" value="BETA-LACTAMASE-RELATED DOMAIN-CONTAINING PROTEIN"/>
    <property type="match status" value="1"/>
</dbReference>
<evidence type="ECO:0000256" key="1">
    <source>
        <dbReference type="SAM" id="SignalP"/>
    </source>
</evidence>
<evidence type="ECO:0000259" key="3">
    <source>
        <dbReference type="Pfam" id="PF11954"/>
    </source>
</evidence>
<name>A0A1I7LDM0_9BURK</name>
<feature type="domain" description="Beta-lactamase-related" evidence="2">
    <location>
        <begin position="68"/>
        <end position="401"/>
    </location>
</feature>
<keyword evidence="5" id="KW-1185">Reference proteome</keyword>
<dbReference type="InterPro" id="IPR050491">
    <property type="entry name" value="AmpC-like"/>
</dbReference>
<dbReference type="AlphaFoldDB" id="A0A1I7LDM0"/>
<feature type="domain" description="Peptidase S12 Pab87-related C-terminal" evidence="3">
    <location>
        <begin position="438"/>
        <end position="542"/>
    </location>
</feature>
<dbReference type="STRING" id="1035707.SAMN05216552_102735"/>
<reference evidence="5" key="1">
    <citation type="submission" date="2016-10" db="EMBL/GenBank/DDBJ databases">
        <authorList>
            <person name="Varghese N."/>
            <person name="Submissions S."/>
        </authorList>
    </citation>
    <scope>NUCLEOTIDE SEQUENCE [LARGE SCALE GENOMIC DNA]</scope>
    <source>
        <strain evidence="5">CGMCC 1.11014</strain>
    </source>
</reference>
<dbReference type="EMBL" id="FPBO01000027">
    <property type="protein sequence ID" value="SFV07768.1"/>
    <property type="molecule type" value="Genomic_DNA"/>
</dbReference>
<feature type="signal peptide" evidence="1">
    <location>
        <begin position="1"/>
        <end position="39"/>
    </location>
</feature>
<feature type="chain" id="PRO_5011613705" evidence="1">
    <location>
        <begin position="40"/>
        <end position="548"/>
    </location>
</feature>
<sequence length="548" mass="59887">MRKSPMMRKGGAPSPASRVSLLPPLLLALSALSAPNLHAHEVAVAPAAAAQRAAYDLDADVNRVLKTFDVPGMAIAIVKDGKVVAAKGYGVRKLGEPAPVTGRTLFEIASNSKAFTAAALAMLVDEGKLKWDDPVIQHLPGFQMRDAYVTGAMTIRDLVTHRSGLGLGAGDLLWWPSSTYSTDEIIARLRFIRPATSFRNGYAYDNVHYIVAGRIVADKTGKSWEEAMRERILAPLGMQATTTSQAAMLRAADHAAPHSRVDERTVAVPAVPVENAKGAVGINSNAEDIARWMAMLLDGGRTPDGVQLISEKQLAEMWSPQTAMRIPDPKGALAATRPNFNAYGLGFQLRDYKGRKLALHGGALLGFYSRVLLVPEERLGVAIFTNAENGGSMNALQWRILDHYLGGSTRDWISIVADDERKRHREELAKVAKAAAARDAASRPSLALAAYEGDYQDPWYGQVTIRREGDRQVMRFARTPDLTGDLEHFQHDSFIVRWRQRHLNADAYVTFSLNPDGSIERVRMAPVSGETDFSFDFADLDLAPVKKP</sequence>
<accession>A0A1I7LDM0</accession>
<dbReference type="Pfam" id="PF11954">
    <property type="entry name" value="DUF3471"/>
    <property type="match status" value="1"/>
</dbReference>
<dbReference type="Proteomes" id="UP000199391">
    <property type="component" value="Unassembled WGS sequence"/>
</dbReference>
<protein>
    <submittedName>
        <fullName evidence="4">CubicO group peptidase, beta-lactamase class C family</fullName>
    </submittedName>
</protein>
<evidence type="ECO:0000259" key="2">
    <source>
        <dbReference type="Pfam" id="PF00144"/>
    </source>
</evidence>
<evidence type="ECO:0000313" key="5">
    <source>
        <dbReference type="Proteomes" id="UP000199391"/>
    </source>
</evidence>
<proteinExistence type="predicted"/>